<evidence type="ECO:0000256" key="6">
    <source>
        <dbReference type="ARBA" id="ARBA00022695"/>
    </source>
</evidence>
<keyword evidence="4 13" id="KW-0662">Pyridine nucleotide biosynthesis</keyword>
<dbReference type="GO" id="GO:0004515">
    <property type="term" value="F:nicotinate-nucleotide adenylyltransferase activity"/>
    <property type="evidence" value="ECO:0007669"/>
    <property type="project" value="UniProtKB-EC"/>
</dbReference>
<keyword evidence="7 13" id="KW-0547">Nucleotide-binding</keyword>
<comment type="cofactor">
    <cofactor evidence="1">
        <name>Mg(2+)</name>
        <dbReference type="ChEBI" id="CHEBI:18420"/>
    </cofactor>
</comment>
<comment type="caution">
    <text evidence="15">The sequence shown here is derived from an EMBL/GenBank/DDBJ whole genome shotgun (WGS) entry which is preliminary data.</text>
</comment>
<evidence type="ECO:0000256" key="1">
    <source>
        <dbReference type="ARBA" id="ARBA00001946"/>
    </source>
</evidence>
<keyword evidence="10" id="KW-0496">Mitochondrion</keyword>
<dbReference type="EC" id="2.7.7.1" evidence="13"/>
<dbReference type="NCBIfam" id="TIGR00482">
    <property type="entry name" value="nicotinate (nicotinamide) nucleotide adenylyltransferase"/>
    <property type="match status" value="1"/>
</dbReference>
<comment type="subunit">
    <text evidence="3">Homotetramer.</text>
</comment>
<dbReference type="AlphaFoldDB" id="A0A1Y1X8E1"/>
<evidence type="ECO:0000256" key="10">
    <source>
        <dbReference type="ARBA" id="ARBA00023128"/>
    </source>
</evidence>
<dbReference type="GO" id="GO:0005759">
    <property type="term" value="C:mitochondrial matrix"/>
    <property type="evidence" value="ECO:0007669"/>
    <property type="project" value="UniProtKB-ARBA"/>
</dbReference>
<evidence type="ECO:0000256" key="4">
    <source>
        <dbReference type="ARBA" id="ARBA00022642"/>
    </source>
</evidence>
<keyword evidence="16" id="KW-1185">Reference proteome</keyword>
<keyword evidence="9 13" id="KW-0520">NAD</keyword>
<dbReference type="EC" id="2.7.7.18" evidence="13"/>
<proteinExistence type="inferred from homology"/>
<comment type="catalytic activity">
    <reaction evidence="11 13">
        <text>beta-nicotinamide D-ribonucleotide + ATP + H(+) = diphosphate + NAD(+)</text>
        <dbReference type="Rhea" id="RHEA:21360"/>
        <dbReference type="ChEBI" id="CHEBI:14649"/>
        <dbReference type="ChEBI" id="CHEBI:15378"/>
        <dbReference type="ChEBI" id="CHEBI:30616"/>
        <dbReference type="ChEBI" id="CHEBI:33019"/>
        <dbReference type="ChEBI" id="CHEBI:57540"/>
        <dbReference type="EC" id="2.7.7.1"/>
    </reaction>
</comment>
<comment type="similarity">
    <text evidence="13">Belongs to the eukaryotic NMN adenylyltransferase family.</text>
</comment>
<dbReference type="Proteomes" id="UP000193944">
    <property type="component" value="Unassembled WGS sequence"/>
</dbReference>
<evidence type="ECO:0000256" key="11">
    <source>
        <dbReference type="ARBA" id="ARBA00049001"/>
    </source>
</evidence>
<comment type="function">
    <text evidence="12">Catalyzes the formation of NAD(+) from nicotinamide mononucleotide (NMN) and ATP. Can also use the deamidated form; nicotinic acid mononucleotide (NaMN) as substrate with the same efficiency. Can use triazofurin monophosphate (TrMP) as substrate. Can also use GTP and ITP as nucleotide donors. Also catalyzes the reverse reaction, i.e. the pyrophosphorolytic cleavage of NAD(+). For the pyrophosphorolytic activity, can use NAD(+), NADH, NaAD, nicotinic acid adenine dinucleotide phosphate (NHD), nicotinamide guanine dinucleotide (NGD) as substrates. Fails to cleave phosphorylated dinucleotides NADP(+), NADPH and NaADP(+). Protects against axonal degeneration following injury. May be involved in the maintenance of axonal integrity. Also functions as a stress-response chaperone protein that prevents toxic aggregation of proteins; this function may be independent of its NAD(+) synthesis activity.</text>
</comment>
<evidence type="ECO:0000256" key="9">
    <source>
        <dbReference type="ARBA" id="ARBA00023027"/>
    </source>
</evidence>
<keyword evidence="8 13" id="KW-0067">ATP-binding</keyword>
<dbReference type="EMBL" id="MCFG01000106">
    <property type="protein sequence ID" value="ORX81978.1"/>
    <property type="molecule type" value="Genomic_DNA"/>
</dbReference>
<comment type="catalytic activity">
    <reaction evidence="13">
        <text>nicotinate beta-D-ribonucleotide + ATP + H(+) = deamido-NAD(+) + diphosphate</text>
        <dbReference type="Rhea" id="RHEA:22860"/>
        <dbReference type="ChEBI" id="CHEBI:15378"/>
        <dbReference type="ChEBI" id="CHEBI:30616"/>
        <dbReference type="ChEBI" id="CHEBI:33019"/>
        <dbReference type="ChEBI" id="CHEBI:57502"/>
        <dbReference type="ChEBI" id="CHEBI:58437"/>
        <dbReference type="EC" id="2.7.7.18"/>
    </reaction>
</comment>
<gene>
    <name evidence="15" type="ORF">BCR32DRAFT_262818</name>
</gene>
<protein>
    <recommendedName>
        <fullName evidence="13">Nicotinamide-nucleotide adenylyltransferase</fullName>
        <ecNumber evidence="13">2.7.7.1</ecNumber>
        <ecNumber evidence="13">2.7.7.18</ecNumber>
    </recommendedName>
</protein>
<dbReference type="STRING" id="1754192.A0A1Y1X8E1"/>
<evidence type="ECO:0000313" key="16">
    <source>
        <dbReference type="Proteomes" id="UP000193944"/>
    </source>
</evidence>
<evidence type="ECO:0000259" key="14">
    <source>
        <dbReference type="Pfam" id="PF01467"/>
    </source>
</evidence>
<dbReference type="GO" id="GO:0009435">
    <property type="term" value="P:NAD+ biosynthetic process"/>
    <property type="evidence" value="ECO:0007669"/>
    <property type="project" value="UniProtKB-UniPathway"/>
</dbReference>
<keyword evidence="6 13" id="KW-0548">Nucleotidyltransferase</keyword>
<evidence type="ECO:0000256" key="12">
    <source>
        <dbReference type="ARBA" id="ARBA00093425"/>
    </source>
</evidence>
<evidence type="ECO:0000256" key="13">
    <source>
        <dbReference type="RuleBase" id="RU362021"/>
    </source>
</evidence>
<dbReference type="Gene3D" id="3.40.50.620">
    <property type="entry name" value="HUPs"/>
    <property type="match status" value="1"/>
</dbReference>
<evidence type="ECO:0000256" key="8">
    <source>
        <dbReference type="ARBA" id="ARBA00022840"/>
    </source>
</evidence>
<keyword evidence="5 13" id="KW-0808">Transferase</keyword>
<accession>A0A1Y1X8E1</accession>
<sequence>MDNYKFPLDKLKTKLDDSSKTPIVLILFGSLNPITYLHLRLFELAKDHLKYTETNWEVVGCYISPVSPGYNKPNLLPPKDRVAMCELAADCTDYIMVDIWETLHKEYVRTLPALEHFSNELNKNGGIITEEGTRKSIIPVILAGGDLIESMTIPGVWGENDIIDILKDYGAIVIERSGTNLIEVVKNDKILSRFQDRIIVVEQTIPNDVSSTRVRNCIKKGLSVKYIVPDNVITYINENNLYKN</sequence>
<comment type="subcellular location">
    <subcellularLocation>
        <location evidence="2">Mitochondrion</location>
    </subcellularLocation>
</comment>
<dbReference type="Pfam" id="PF01467">
    <property type="entry name" value="CTP_transf_like"/>
    <property type="match status" value="1"/>
</dbReference>
<evidence type="ECO:0000256" key="3">
    <source>
        <dbReference type="ARBA" id="ARBA00011881"/>
    </source>
</evidence>
<evidence type="ECO:0000256" key="7">
    <source>
        <dbReference type="ARBA" id="ARBA00022741"/>
    </source>
</evidence>
<evidence type="ECO:0000256" key="2">
    <source>
        <dbReference type="ARBA" id="ARBA00004173"/>
    </source>
</evidence>
<feature type="domain" description="Cytidyltransferase-like" evidence="14">
    <location>
        <begin position="27"/>
        <end position="216"/>
    </location>
</feature>
<dbReference type="UniPathway" id="UPA00253">
    <property type="reaction ID" value="UER00600"/>
</dbReference>
<dbReference type="SUPFAM" id="SSF52374">
    <property type="entry name" value="Nucleotidylyl transferase"/>
    <property type="match status" value="1"/>
</dbReference>
<organism evidence="15 16">
    <name type="scientific">Anaeromyces robustus</name>
    <dbReference type="NCBI Taxonomy" id="1754192"/>
    <lineage>
        <taxon>Eukaryota</taxon>
        <taxon>Fungi</taxon>
        <taxon>Fungi incertae sedis</taxon>
        <taxon>Chytridiomycota</taxon>
        <taxon>Chytridiomycota incertae sedis</taxon>
        <taxon>Neocallimastigomycetes</taxon>
        <taxon>Neocallimastigales</taxon>
        <taxon>Neocallimastigaceae</taxon>
        <taxon>Anaeromyces</taxon>
    </lineage>
</organism>
<reference evidence="15 16" key="2">
    <citation type="submission" date="2016-08" db="EMBL/GenBank/DDBJ databases">
        <title>Pervasive Adenine N6-methylation of Active Genes in Fungi.</title>
        <authorList>
            <consortium name="DOE Joint Genome Institute"/>
            <person name="Mondo S.J."/>
            <person name="Dannebaum R.O."/>
            <person name="Kuo R.C."/>
            <person name="Labutti K."/>
            <person name="Haridas S."/>
            <person name="Kuo A."/>
            <person name="Salamov A."/>
            <person name="Ahrendt S.R."/>
            <person name="Lipzen A."/>
            <person name="Sullivan W."/>
            <person name="Andreopoulos W.B."/>
            <person name="Clum A."/>
            <person name="Lindquist E."/>
            <person name="Daum C."/>
            <person name="Ramamoorthy G.K."/>
            <person name="Gryganskyi A."/>
            <person name="Culley D."/>
            <person name="Magnuson J.K."/>
            <person name="James T.Y."/>
            <person name="O'Malley M.A."/>
            <person name="Stajich J.E."/>
            <person name="Spatafora J.W."/>
            <person name="Visel A."/>
            <person name="Grigoriev I.V."/>
        </authorList>
    </citation>
    <scope>NUCLEOTIDE SEQUENCE [LARGE SCALE GENOMIC DNA]</scope>
    <source>
        <strain evidence="15 16">S4</strain>
    </source>
</reference>
<dbReference type="GO" id="GO:0005524">
    <property type="term" value="F:ATP binding"/>
    <property type="evidence" value="ECO:0007669"/>
    <property type="project" value="UniProtKB-KW"/>
</dbReference>
<evidence type="ECO:0000313" key="15">
    <source>
        <dbReference type="EMBL" id="ORX81978.1"/>
    </source>
</evidence>
<dbReference type="OrthoDB" id="422187at2759"/>
<name>A0A1Y1X8E1_9FUNG</name>
<dbReference type="PANTHER" id="PTHR12039">
    <property type="entry name" value="NICOTINAMIDE MONONUCLEOTIDE ADENYLYLTRANSFERASE"/>
    <property type="match status" value="1"/>
</dbReference>
<evidence type="ECO:0000256" key="5">
    <source>
        <dbReference type="ARBA" id="ARBA00022679"/>
    </source>
</evidence>
<reference evidence="15 16" key="1">
    <citation type="submission" date="2016-08" db="EMBL/GenBank/DDBJ databases">
        <title>A Parts List for Fungal Cellulosomes Revealed by Comparative Genomics.</title>
        <authorList>
            <consortium name="DOE Joint Genome Institute"/>
            <person name="Haitjema C.H."/>
            <person name="Gilmore S.P."/>
            <person name="Henske J.K."/>
            <person name="Solomon K.V."/>
            <person name="De Groot R."/>
            <person name="Kuo A."/>
            <person name="Mondo S.J."/>
            <person name="Salamov A.A."/>
            <person name="Labutti K."/>
            <person name="Zhao Z."/>
            <person name="Chiniquy J."/>
            <person name="Barry K."/>
            <person name="Brewer H.M."/>
            <person name="Purvine S.O."/>
            <person name="Wright A.T."/>
            <person name="Boxma B."/>
            <person name="Van Alen T."/>
            <person name="Hackstein J.H."/>
            <person name="Baker S.E."/>
            <person name="Grigoriev I.V."/>
            <person name="O'Malley M.A."/>
        </authorList>
    </citation>
    <scope>NUCLEOTIDE SEQUENCE [LARGE SCALE GENOMIC DNA]</scope>
    <source>
        <strain evidence="15 16">S4</strain>
    </source>
</reference>
<dbReference type="PANTHER" id="PTHR12039:SF0">
    <property type="entry name" value="NICOTINAMIDE-NUCLEOTIDE ADENYLYLTRANSFERASE"/>
    <property type="match status" value="1"/>
</dbReference>
<dbReference type="InterPro" id="IPR004821">
    <property type="entry name" value="Cyt_trans-like"/>
</dbReference>
<dbReference type="InterPro" id="IPR014729">
    <property type="entry name" value="Rossmann-like_a/b/a_fold"/>
</dbReference>
<comment type="pathway">
    <text evidence="13">Cofactor biosynthesis; NAD(+) biosynthesis; NAD(+) from nicotinamide D-ribonucleotide: step 1/1.</text>
</comment>
<dbReference type="InterPro" id="IPR051182">
    <property type="entry name" value="Euk_NMN_adenylyltrnsfrase"/>
</dbReference>
<dbReference type="FunFam" id="3.40.50.620:FF:000221">
    <property type="entry name" value="Nicotinamide/nicotinic acid mononucleotide adenylyltransferase 3"/>
    <property type="match status" value="1"/>
</dbReference>
<dbReference type="InterPro" id="IPR005248">
    <property type="entry name" value="NadD/NMNAT"/>
</dbReference>
<dbReference type="GO" id="GO:0000309">
    <property type="term" value="F:nicotinamide-nucleotide adenylyltransferase activity"/>
    <property type="evidence" value="ECO:0007669"/>
    <property type="project" value="UniProtKB-EC"/>
</dbReference>